<name>A0A1F7GJJ0_9BACT</name>
<feature type="transmembrane region" description="Helical" evidence="1">
    <location>
        <begin position="37"/>
        <end position="66"/>
    </location>
</feature>
<evidence type="ECO:0000313" key="2">
    <source>
        <dbReference type="EMBL" id="OGK18856.1"/>
    </source>
</evidence>
<dbReference type="Proteomes" id="UP000176850">
    <property type="component" value="Unassembled WGS sequence"/>
</dbReference>
<sequence length="216" mass="24197">MIFLYTFAIIFAISIVSQKTTNNLFSVLYKITRSERISIFIAAFIFLPGTFIHEACHLISALLLFLPVKKFSIIPSVTSTPNGYSIKLGTVTYGKRDPISGILVGIAPVLGGIIFFAYLSTVFKYVQGNLLLTIFVAYLSFVVASTMLSSKQDIVDSVYIIPLLIILFVSALYFHVEFWNDRLVVEFMSRMNYYLISAFLVNLGGFGVTKIMSKFI</sequence>
<organism evidence="2 3">
    <name type="scientific">Candidatus Roizmanbacteria bacterium RIFCSPHIGHO2_01_FULL_39_24</name>
    <dbReference type="NCBI Taxonomy" id="1802032"/>
    <lineage>
        <taxon>Bacteria</taxon>
        <taxon>Candidatus Roizmaniibacteriota</taxon>
    </lineage>
</organism>
<gene>
    <name evidence="2" type="ORF">A2799_02185</name>
</gene>
<reference evidence="2 3" key="1">
    <citation type="journal article" date="2016" name="Nat. Commun.">
        <title>Thousands of microbial genomes shed light on interconnected biogeochemical processes in an aquifer system.</title>
        <authorList>
            <person name="Anantharaman K."/>
            <person name="Brown C.T."/>
            <person name="Hug L.A."/>
            <person name="Sharon I."/>
            <person name="Castelle C.J."/>
            <person name="Probst A.J."/>
            <person name="Thomas B.C."/>
            <person name="Singh A."/>
            <person name="Wilkins M.J."/>
            <person name="Karaoz U."/>
            <person name="Brodie E.L."/>
            <person name="Williams K.H."/>
            <person name="Hubbard S.S."/>
            <person name="Banfield J.F."/>
        </authorList>
    </citation>
    <scope>NUCLEOTIDE SEQUENCE [LARGE SCALE GENOMIC DNA]</scope>
</reference>
<protein>
    <submittedName>
        <fullName evidence="2">Uncharacterized protein</fullName>
    </submittedName>
</protein>
<proteinExistence type="predicted"/>
<feature type="transmembrane region" description="Helical" evidence="1">
    <location>
        <begin position="125"/>
        <end position="146"/>
    </location>
</feature>
<dbReference type="AlphaFoldDB" id="A0A1F7GJJ0"/>
<accession>A0A1F7GJJ0</accession>
<comment type="caution">
    <text evidence="2">The sequence shown here is derived from an EMBL/GenBank/DDBJ whole genome shotgun (WGS) entry which is preliminary data.</text>
</comment>
<keyword evidence="1" id="KW-1133">Transmembrane helix</keyword>
<feature type="transmembrane region" description="Helical" evidence="1">
    <location>
        <begin position="191"/>
        <end position="212"/>
    </location>
</feature>
<evidence type="ECO:0000313" key="3">
    <source>
        <dbReference type="Proteomes" id="UP000176850"/>
    </source>
</evidence>
<evidence type="ECO:0000256" key="1">
    <source>
        <dbReference type="SAM" id="Phobius"/>
    </source>
</evidence>
<feature type="transmembrane region" description="Helical" evidence="1">
    <location>
        <begin position="158"/>
        <end position="176"/>
    </location>
</feature>
<feature type="transmembrane region" description="Helical" evidence="1">
    <location>
        <begin position="99"/>
        <end position="119"/>
    </location>
</feature>
<keyword evidence="1" id="KW-0472">Membrane</keyword>
<keyword evidence="1" id="KW-0812">Transmembrane</keyword>
<dbReference type="EMBL" id="MFZH01000023">
    <property type="protein sequence ID" value="OGK18856.1"/>
    <property type="molecule type" value="Genomic_DNA"/>
</dbReference>